<accession>A0A165DP75</accession>
<dbReference type="EMBL" id="KV426202">
    <property type="protein sequence ID" value="KZV85032.1"/>
    <property type="molecule type" value="Genomic_DNA"/>
</dbReference>
<keyword evidence="5" id="KW-1185">Reference proteome</keyword>
<dbReference type="STRING" id="1314781.A0A165DP75"/>
<organism evidence="4 5">
    <name type="scientific">Exidia glandulosa HHB12029</name>
    <dbReference type="NCBI Taxonomy" id="1314781"/>
    <lineage>
        <taxon>Eukaryota</taxon>
        <taxon>Fungi</taxon>
        <taxon>Dikarya</taxon>
        <taxon>Basidiomycota</taxon>
        <taxon>Agaricomycotina</taxon>
        <taxon>Agaricomycetes</taxon>
        <taxon>Auriculariales</taxon>
        <taxon>Exidiaceae</taxon>
        <taxon>Exidia</taxon>
    </lineage>
</organism>
<name>A0A165DP75_EXIGL</name>
<dbReference type="SUPFAM" id="SSF48230">
    <property type="entry name" value="Chondroitin AC/alginate lyase"/>
    <property type="match status" value="1"/>
</dbReference>
<gene>
    <name evidence="4" type="ORF">EXIGLDRAFT_623525</name>
</gene>
<dbReference type="GO" id="GO:0016829">
    <property type="term" value="F:lyase activity"/>
    <property type="evidence" value="ECO:0007669"/>
    <property type="project" value="UniProtKB-KW"/>
</dbReference>
<dbReference type="InParanoid" id="A0A165DP75"/>
<protein>
    <submittedName>
        <fullName evidence="4">Chondroitin AC/alginate lyase</fullName>
    </submittedName>
</protein>
<dbReference type="Proteomes" id="UP000077266">
    <property type="component" value="Unassembled WGS sequence"/>
</dbReference>
<dbReference type="AlphaFoldDB" id="A0A165DP75"/>
<evidence type="ECO:0000313" key="4">
    <source>
        <dbReference type="EMBL" id="KZV85032.1"/>
    </source>
</evidence>
<evidence type="ECO:0000313" key="5">
    <source>
        <dbReference type="Proteomes" id="UP000077266"/>
    </source>
</evidence>
<dbReference type="InterPro" id="IPR008397">
    <property type="entry name" value="Alginate_lyase_dom"/>
</dbReference>
<sequence length="388" mass="43180">PSGNKHDYLSWAPYWWPDCSGVGNTTELTPQEIWVTCPYKDRDGVFVPDYRLINDTGSFAGMADAVMFNALAWQITGDDKYANKSVEFISTWYLDEDTYMAPNLNYSQVKRGPGVQQGNKSGVLDMKNTAKILSAILLFRKTSYPGWTAEKDTKMRAWSAAFIQWLETHPFGKQEMASANNHGTFWYNTMVSHQIIVNNASEAKRYLNQYYTTQFLKQIDANGEQPLEVVRSRTYHYRAYNIGAMVTCAKLAAYIGMDTWNLTTTNGGTIQTALDWAMSKDPAATHEVDSAPKEELYQDIAAVGAHYGDGDGKYAHFLAGVDPEYPKSPYFLWNQPLALPEGYVVGAGKLTLGQAVGSAQGTIVPTLGTLVVGIVTFQLARITVFQRV</sequence>
<keyword evidence="2 4" id="KW-0456">Lyase</keyword>
<feature type="non-terminal residue" evidence="4">
    <location>
        <position position="1"/>
    </location>
</feature>
<proteinExistence type="predicted"/>
<dbReference type="GO" id="GO:0042597">
    <property type="term" value="C:periplasmic space"/>
    <property type="evidence" value="ECO:0007669"/>
    <property type="project" value="InterPro"/>
</dbReference>
<dbReference type="Gene3D" id="1.50.10.100">
    <property type="entry name" value="Chondroitin AC/alginate lyase"/>
    <property type="match status" value="1"/>
</dbReference>
<evidence type="ECO:0000256" key="1">
    <source>
        <dbReference type="ARBA" id="ARBA00022729"/>
    </source>
</evidence>
<keyword evidence="1" id="KW-0732">Signal</keyword>
<dbReference type="Pfam" id="PF05426">
    <property type="entry name" value="Alginate_lyase"/>
    <property type="match status" value="1"/>
</dbReference>
<evidence type="ECO:0000259" key="3">
    <source>
        <dbReference type="Pfam" id="PF05426"/>
    </source>
</evidence>
<dbReference type="InterPro" id="IPR008929">
    <property type="entry name" value="Chondroitin_lyas"/>
</dbReference>
<evidence type="ECO:0000256" key="2">
    <source>
        <dbReference type="ARBA" id="ARBA00023239"/>
    </source>
</evidence>
<reference evidence="4 5" key="1">
    <citation type="journal article" date="2016" name="Mol. Biol. Evol.">
        <title>Comparative Genomics of Early-Diverging Mushroom-Forming Fungi Provides Insights into the Origins of Lignocellulose Decay Capabilities.</title>
        <authorList>
            <person name="Nagy L.G."/>
            <person name="Riley R."/>
            <person name="Tritt A."/>
            <person name="Adam C."/>
            <person name="Daum C."/>
            <person name="Floudas D."/>
            <person name="Sun H."/>
            <person name="Yadav J.S."/>
            <person name="Pangilinan J."/>
            <person name="Larsson K.H."/>
            <person name="Matsuura K."/>
            <person name="Barry K."/>
            <person name="Labutti K."/>
            <person name="Kuo R."/>
            <person name="Ohm R.A."/>
            <person name="Bhattacharya S.S."/>
            <person name="Shirouzu T."/>
            <person name="Yoshinaga Y."/>
            <person name="Martin F.M."/>
            <person name="Grigoriev I.V."/>
            <person name="Hibbett D.S."/>
        </authorList>
    </citation>
    <scope>NUCLEOTIDE SEQUENCE [LARGE SCALE GENOMIC DNA]</scope>
    <source>
        <strain evidence="4 5">HHB12029</strain>
    </source>
</reference>
<feature type="domain" description="Alginate lyase" evidence="3">
    <location>
        <begin position="1"/>
        <end position="278"/>
    </location>
</feature>
<dbReference type="OrthoDB" id="63533at2759"/>